<feature type="domain" description="Integrase catalytic" evidence="7">
    <location>
        <begin position="482"/>
        <end position="658"/>
    </location>
</feature>
<dbReference type="InterPro" id="IPR001584">
    <property type="entry name" value="Integrase_cat-core"/>
</dbReference>
<dbReference type="PROSITE" id="PS50158">
    <property type="entry name" value="ZF_CCHC"/>
    <property type="match status" value="1"/>
</dbReference>
<dbReference type="Pfam" id="PF13976">
    <property type="entry name" value="gag_pre-integrs"/>
    <property type="match status" value="1"/>
</dbReference>
<evidence type="ECO:0000256" key="5">
    <source>
        <dbReference type="SAM" id="MobiDB-lite"/>
    </source>
</evidence>
<dbReference type="GO" id="GO:0008270">
    <property type="term" value="F:zinc ion binding"/>
    <property type="evidence" value="ECO:0007669"/>
    <property type="project" value="UniProtKB-KW"/>
</dbReference>
<feature type="compositionally biased region" description="Basic residues" evidence="5">
    <location>
        <begin position="221"/>
        <end position="234"/>
    </location>
</feature>
<dbReference type="GO" id="GO:0004190">
    <property type="term" value="F:aspartic-type endopeptidase activity"/>
    <property type="evidence" value="ECO:0007669"/>
    <property type="project" value="UniProtKB-KW"/>
</dbReference>
<gene>
    <name evidence="8" type="ORF">QYE76_028772</name>
</gene>
<keyword evidence="1" id="KW-0645">Protease</keyword>
<reference evidence="8" key="1">
    <citation type="submission" date="2023-07" db="EMBL/GenBank/DDBJ databases">
        <title>A chromosome-level genome assembly of Lolium multiflorum.</title>
        <authorList>
            <person name="Chen Y."/>
            <person name="Copetti D."/>
            <person name="Kolliker R."/>
            <person name="Studer B."/>
        </authorList>
    </citation>
    <scope>NUCLEOTIDE SEQUENCE</scope>
    <source>
        <strain evidence="8">02402/16</strain>
        <tissue evidence="8">Leaf</tissue>
    </source>
</reference>
<dbReference type="PROSITE" id="PS50994">
    <property type="entry name" value="INTEGRASE"/>
    <property type="match status" value="1"/>
</dbReference>
<proteinExistence type="predicted"/>
<dbReference type="InterPro" id="IPR041577">
    <property type="entry name" value="RT_RNaseH_2"/>
</dbReference>
<dbReference type="Pfam" id="PF22936">
    <property type="entry name" value="Pol_BBD"/>
    <property type="match status" value="1"/>
</dbReference>
<dbReference type="Pfam" id="PF25597">
    <property type="entry name" value="SH3_retrovirus"/>
    <property type="match status" value="1"/>
</dbReference>
<evidence type="ECO:0000256" key="2">
    <source>
        <dbReference type="ARBA" id="ARBA00022750"/>
    </source>
</evidence>
<dbReference type="SUPFAM" id="SSF53098">
    <property type="entry name" value="Ribonuclease H-like"/>
    <property type="match status" value="2"/>
</dbReference>
<dbReference type="InterPro" id="IPR043502">
    <property type="entry name" value="DNA/RNA_pol_sf"/>
</dbReference>
<keyword evidence="3" id="KW-0238">DNA-binding</keyword>
<dbReference type="InterPro" id="IPR043128">
    <property type="entry name" value="Rev_trsase/Diguanyl_cyclase"/>
</dbReference>
<dbReference type="Gene3D" id="4.10.60.10">
    <property type="entry name" value="Zinc finger, CCHC-type"/>
    <property type="match status" value="1"/>
</dbReference>
<dbReference type="GO" id="GO:0006508">
    <property type="term" value="P:proteolysis"/>
    <property type="evidence" value="ECO:0007669"/>
    <property type="project" value="UniProtKB-KW"/>
</dbReference>
<sequence>CGGFEMASPINFNQFLEKEKLKSNGSNFTDWFRHVRIFLSGGNLQFVLDAPLGDPPAEDESDEVKAVYATRKTRYSQVQCAILCSLESDLQKRFEHHDPHELMNELKAIFETHAAVECYEASKHFFSCMMEEGSSVSEHMLAMTGHAKKLSDLGIVIPNRLGINRVLQSLPPSYKNFVMNYNMQNMNKELPELFGMLKAAEIEIKKEHQVLMVNKTTSFKKQGKSKGKFKKGGKKAATPPMKPKNGPKPDAECYYCKEKGHWKRNCSKYLADLKSGLVKKKKEGIFDIHVIDVHFTGSRSSTWVFDTGSVAHICNSKQELKNKRQLLKDEVTMRVGNGSKVNVIAVGTLPLHLPSGLVLSLNNCYYVPALSMNIISGSCLMQDGYSFKSENNGCSIFMNNIFYGRAPQKNGLFLLDLDSSDTHIHNIDAKRIKLNDNSTYMWHCRLGHIGVKRMKKLHTDGLLESLDFESLDRCEACLMGKMTKTPFSGMMERATDLLEIIHTDVCGPMSVASRGGYRYVLTFTDDLSRYGYIYFMKHKSETFEKFKEFQSEVENQRNKKIKFLRSDRGGEYLSYEFGMHLKKCGILSQLTPPGTPQRNGVSERRNRTLLDMVRSMMSLTDLPLSFWSYALETAAFTLNRAPSKSVETTPYELWFNKKSKLSFLKVWGCEAYVKKLQPDKLEPKAEKCVFIGYPKETIGYTFYHRSEGKIFVAKNGTFLEKEFLTKEVTGRKVELDEIDESILVDQSSAVPEVVPVPPTPATEEANDNDHETSNEETTEPRRSTRERATPDWYDPCLNVMIVDNNDEDPATYEEAMMSPDSNKRQEAMKSEMGSMYDNKVWTLVDLPDSRKAVENKWIFKRKTDADGKVRVDVAFGGRDNCRVENLEFEVVDLDSPYHALLGRPALAAYMATTHTAYLKMKMPAPRGPLTVVGNYKISLETASAGSNLAESLVIAEEKKRMQTAVALAQSSQLSLAAMSENMGSPAFKPTNETKDIVLDPAYPERTVRIGVPRELAEHSLNVRKDAKPVRQPLRRFAEDRRKIIGEEVTKLLVAGFIVEVTHTEWLANPVMVEKKKDENLEAKAPKVKNTLIDDIRQTFDNLRRFRMKLNPAKCTFGVPAGKLLGFLVSSRGIEVNPADAAFKELKTMLATAPILASPLEREPMLLYIAATNRVVSVVVVVEREEEGKTVQRPVYYLSEVLSLSKQNYPHFQKMTYGVYMAATKLKHYFEEHPMKVVSEAPISDIMCNKDASGRIAKWAIQISPYVPVYERRDAIKSQALADFLVDWAEMQYKPPDQRIEYWKMHFDGSKLKEGLGAGVVLTSPKGDHLRYVLQVHFRASNNVAEYEALIHGLKVAKEIGAHRIICYGDSDLVVQQCSGDWDAKDANMALYRFHVQKIAGFFEGCEFHHVPQKMKPRMLCPSWAHLGKKFLPE</sequence>
<dbReference type="Pfam" id="PF17919">
    <property type="entry name" value="RT_RNaseH_2"/>
    <property type="match status" value="1"/>
</dbReference>
<dbReference type="EMBL" id="JAUUTY010000007">
    <property type="protein sequence ID" value="KAK1605099.1"/>
    <property type="molecule type" value="Genomic_DNA"/>
</dbReference>
<dbReference type="InterPro" id="IPR054722">
    <property type="entry name" value="PolX-like_BBD"/>
</dbReference>
<keyword evidence="4" id="KW-0862">Zinc</keyword>
<evidence type="ECO:0000259" key="6">
    <source>
        <dbReference type="PROSITE" id="PS50158"/>
    </source>
</evidence>
<dbReference type="Proteomes" id="UP001231189">
    <property type="component" value="Unassembled WGS sequence"/>
</dbReference>
<dbReference type="InterPro" id="IPR057670">
    <property type="entry name" value="SH3_retrovirus"/>
</dbReference>
<dbReference type="SUPFAM" id="SSF57756">
    <property type="entry name" value="Retrovirus zinc finger-like domains"/>
    <property type="match status" value="1"/>
</dbReference>
<keyword evidence="9" id="KW-1185">Reference proteome</keyword>
<name>A0AAD8QPV8_LOLMU</name>
<evidence type="ECO:0000259" key="7">
    <source>
        <dbReference type="PROSITE" id="PS50994"/>
    </source>
</evidence>
<dbReference type="Pfam" id="PF13456">
    <property type="entry name" value="RVT_3"/>
    <property type="match status" value="1"/>
</dbReference>
<dbReference type="InterPro" id="IPR012337">
    <property type="entry name" value="RNaseH-like_sf"/>
</dbReference>
<dbReference type="PANTHER" id="PTHR42648:SF27">
    <property type="entry name" value="RNA-DIRECTED DNA POLYMERASE"/>
    <property type="match status" value="1"/>
</dbReference>
<keyword evidence="4" id="KW-0863">Zinc-finger</keyword>
<dbReference type="CDD" id="cd09279">
    <property type="entry name" value="RNase_HI_like"/>
    <property type="match status" value="1"/>
</dbReference>
<dbReference type="InterPro" id="IPR025724">
    <property type="entry name" value="GAG-pre-integrase_dom"/>
</dbReference>
<dbReference type="Gene3D" id="3.30.70.270">
    <property type="match status" value="1"/>
</dbReference>
<dbReference type="InterPro" id="IPR001878">
    <property type="entry name" value="Znf_CCHC"/>
</dbReference>
<feature type="region of interest" description="Disordered" evidence="5">
    <location>
        <begin position="221"/>
        <end position="247"/>
    </location>
</feature>
<keyword evidence="4" id="KW-0479">Metal-binding</keyword>
<keyword evidence="2" id="KW-0064">Aspartyl protease</keyword>
<keyword evidence="2" id="KW-0378">Hydrolase</keyword>
<dbReference type="SMART" id="SM00343">
    <property type="entry name" value="ZnF_C2HC"/>
    <property type="match status" value="1"/>
</dbReference>
<dbReference type="Pfam" id="PF00665">
    <property type="entry name" value="rve"/>
    <property type="match status" value="1"/>
</dbReference>
<dbReference type="Gene3D" id="3.10.10.10">
    <property type="entry name" value="HIV Type 1 Reverse Transcriptase, subunit A, domain 1"/>
    <property type="match status" value="1"/>
</dbReference>
<protein>
    <submittedName>
        <fullName evidence="8">Uncharacterized protein</fullName>
    </submittedName>
</protein>
<dbReference type="InterPro" id="IPR002156">
    <property type="entry name" value="RNaseH_domain"/>
</dbReference>
<dbReference type="Gene3D" id="3.30.420.10">
    <property type="entry name" value="Ribonuclease H-like superfamily/Ribonuclease H"/>
    <property type="match status" value="2"/>
</dbReference>
<comment type="caution">
    <text evidence="8">The sequence shown here is derived from an EMBL/GenBank/DDBJ whole genome shotgun (WGS) entry which is preliminary data.</text>
</comment>
<organism evidence="8 9">
    <name type="scientific">Lolium multiflorum</name>
    <name type="common">Italian ryegrass</name>
    <name type="synonym">Lolium perenne subsp. multiflorum</name>
    <dbReference type="NCBI Taxonomy" id="4521"/>
    <lineage>
        <taxon>Eukaryota</taxon>
        <taxon>Viridiplantae</taxon>
        <taxon>Streptophyta</taxon>
        <taxon>Embryophyta</taxon>
        <taxon>Tracheophyta</taxon>
        <taxon>Spermatophyta</taxon>
        <taxon>Magnoliopsida</taxon>
        <taxon>Liliopsida</taxon>
        <taxon>Poales</taxon>
        <taxon>Poaceae</taxon>
        <taxon>BOP clade</taxon>
        <taxon>Pooideae</taxon>
        <taxon>Poodae</taxon>
        <taxon>Poeae</taxon>
        <taxon>Poeae Chloroplast Group 2 (Poeae type)</taxon>
        <taxon>Loliodinae</taxon>
        <taxon>Loliinae</taxon>
        <taxon>Lolium</taxon>
    </lineage>
</organism>
<dbReference type="InterPro" id="IPR036397">
    <property type="entry name" value="RNaseH_sf"/>
</dbReference>
<dbReference type="PANTHER" id="PTHR42648">
    <property type="entry name" value="TRANSPOSASE, PUTATIVE-RELATED"/>
    <property type="match status" value="1"/>
</dbReference>
<evidence type="ECO:0000256" key="4">
    <source>
        <dbReference type="PROSITE-ProRule" id="PRU00047"/>
    </source>
</evidence>
<feature type="region of interest" description="Disordered" evidence="5">
    <location>
        <begin position="746"/>
        <end position="789"/>
    </location>
</feature>
<feature type="compositionally biased region" description="Basic and acidic residues" evidence="5">
    <location>
        <begin position="767"/>
        <end position="789"/>
    </location>
</feature>
<feature type="non-terminal residue" evidence="8">
    <location>
        <position position="1433"/>
    </location>
</feature>
<dbReference type="GO" id="GO:0003677">
    <property type="term" value="F:DNA binding"/>
    <property type="evidence" value="ECO:0007669"/>
    <property type="project" value="UniProtKB-KW"/>
</dbReference>
<evidence type="ECO:0000256" key="3">
    <source>
        <dbReference type="ARBA" id="ARBA00023125"/>
    </source>
</evidence>
<dbReference type="InterPro" id="IPR039537">
    <property type="entry name" value="Retrotran_Ty1/copia-like"/>
</dbReference>
<accession>A0AAD8QPV8</accession>
<evidence type="ECO:0000313" key="8">
    <source>
        <dbReference type="EMBL" id="KAK1605099.1"/>
    </source>
</evidence>
<evidence type="ECO:0000256" key="1">
    <source>
        <dbReference type="ARBA" id="ARBA00022670"/>
    </source>
</evidence>
<evidence type="ECO:0000313" key="9">
    <source>
        <dbReference type="Proteomes" id="UP001231189"/>
    </source>
</evidence>
<feature type="domain" description="CCHC-type" evidence="6">
    <location>
        <begin position="253"/>
        <end position="268"/>
    </location>
</feature>
<dbReference type="GO" id="GO:0015074">
    <property type="term" value="P:DNA integration"/>
    <property type="evidence" value="ECO:0007669"/>
    <property type="project" value="InterPro"/>
</dbReference>
<dbReference type="SUPFAM" id="SSF56672">
    <property type="entry name" value="DNA/RNA polymerases"/>
    <property type="match status" value="1"/>
</dbReference>
<dbReference type="Pfam" id="PF14223">
    <property type="entry name" value="Retrotran_gag_2"/>
    <property type="match status" value="1"/>
</dbReference>
<dbReference type="GO" id="GO:0004523">
    <property type="term" value="F:RNA-DNA hybrid ribonuclease activity"/>
    <property type="evidence" value="ECO:0007669"/>
    <property type="project" value="InterPro"/>
</dbReference>
<dbReference type="InterPro" id="IPR036875">
    <property type="entry name" value="Znf_CCHC_sf"/>
</dbReference>